<protein>
    <submittedName>
        <fullName evidence="1">Uncharacterized protein</fullName>
    </submittedName>
</protein>
<sequence>MSLAEFLTQTAVRRSAKISVSQATRPEHGPVALDMESRSLMPLSTSRLIYPAIVPLQRQITPFFRSG</sequence>
<gene>
    <name evidence="1" type="ORF">MSZNOR_0987</name>
</gene>
<dbReference type="EMBL" id="OX458333">
    <property type="protein sequence ID" value="CAI8768699.1"/>
    <property type="molecule type" value="Genomic_DNA"/>
</dbReference>
<evidence type="ECO:0000313" key="1">
    <source>
        <dbReference type="EMBL" id="CAI8768699.1"/>
    </source>
</evidence>
<keyword evidence="2" id="KW-1185">Reference proteome</keyword>
<proteinExistence type="predicted"/>
<dbReference type="Proteomes" id="UP001162030">
    <property type="component" value="Chromosome"/>
</dbReference>
<accession>A0ABN8X3P5</accession>
<name>A0ABN8X3P5_9GAMM</name>
<organism evidence="1 2">
    <name type="scientific">Methylocaldum szegediense</name>
    <dbReference type="NCBI Taxonomy" id="73780"/>
    <lineage>
        <taxon>Bacteria</taxon>
        <taxon>Pseudomonadati</taxon>
        <taxon>Pseudomonadota</taxon>
        <taxon>Gammaproteobacteria</taxon>
        <taxon>Methylococcales</taxon>
        <taxon>Methylococcaceae</taxon>
        <taxon>Methylocaldum</taxon>
    </lineage>
</organism>
<evidence type="ECO:0000313" key="2">
    <source>
        <dbReference type="Proteomes" id="UP001162030"/>
    </source>
</evidence>
<reference evidence="1 2" key="1">
    <citation type="submission" date="2023-03" db="EMBL/GenBank/DDBJ databases">
        <authorList>
            <person name="Pearce D."/>
        </authorList>
    </citation>
    <scope>NUCLEOTIDE SEQUENCE [LARGE SCALE GENOMIC DNA]</scope>
    <source>
        <strain evidence="1">Msz</strain>
    </source>
</reference>